<sequence length="132" mass="14832">MKTRNKYTKTTEKKSAGNSASDKNNADAVNFHAERITHKRNTESIRAFANQPTGNDEIEQSIAENVDSTKIAETAFLIAEKRDFVPGYEKSDWLQAETQVEDVLNTDFIDRRNAAIADRRIAATINRRVSAS</sequence>
<evidence type="ECO:0000256" key="1">
    <source>
        <dbReference type="SAM" id="MobiDB-lite"/>
    </source>
</evidence>
<dbReference type="InterPro" id="IPR021327">
    <property type="entry name" value="DUF2934"/>
</dbReference>
<dbReference type="Pfam" id="PF11154">
    <property type="entry name" value="DUF2934"/>
    <property type="match status" value="1"/>
</dbReference>
<dbReference type="Proteomes" id="UP000886602">
    <property type="component" value="Unassembled WGS sequence"/>
</dbReference>
<feature type="region of interest" description="Disordered" evidence="1">
    <location>
        <begin position="1"/>
        <end position="27"/>
    </location>
</feature>
<dbReference type="EMBL" id="JADJNC010000006">
    <property type="protein sequence ID" value="MBK7422501.1"/>
    <property type="molecule type" value="Genomic_DNA"/>
</dbReference>
<evidence type="ECO:0000313" key="3">
    <source>
        <dbReference type="Proteomes" id="UP000886602"/>
    </source>
</evidence>
<reference evidence="2" key="1">
    <citation type="submission" date="2020-10" db="EMBL/GenBank/DDBJ databases">
        <title>Connecting structure to function with the recovery of over 1000 high-quality activated sludge metagenome-assembled genomes encoding full-length rRNA genes using long-read sequencing.</title>
        <authorList>
            <person name="Singleton C.M."/>
            <person name="Petriglieri F."/>
            <person name="Kristensen J.M."/>
            <person name="Kirkegaard R.H."/>
            <person name="Michaelsen T.Y."/>
            <person name="Andersen M.H."/>
            <person name="Karst S.M."/>
            <person name="Dueholm M.S."/>
            <person name="Nielsen P.H."/>
            <person name="Albertsen M."/>
        </authorList>
    </citation>
    <scope>NUCLEOTIDE SEQUENCE</scope>
    <source>
        <strain evidence="2">EsbW_18-Q3-R4-48_MAXAC.044</strain>
    </source>
</reference>
<gene>
    <name evidence="2" type="ORF">IPJ48_05040</name>
</gene>
<name>A0A9D7FIG9_9RHOO</name>
<protein>
    <submittedName>
        <fullName evidence="2">DUF2934 domain-containing protein</fullName>
    </submittedName>
</protein>
<proteinExistence type="predicted"/>
<evidence type="ECO:0000313" key="2">
    <source>
        <dbReference type="EMBL" id="MBK7422501.1"/>
    </source>
</evidence>
<organism evidence="2 3">
    <name type="scientific">Candidatus Propionivibrio dominans</name>
    <dbReference type="NCBI Taxonomy" id="2954373"/>
    <lineage>
        <taxon>Bacteria</taxon>
        <taxon>Pseudomonadati</taxon>
        <taxon>Pseudomonadota</taxon>
        <taxon>Betaproteobacteria</taxon>
        <taxon>Rhodocyclales</taxon>
        <taxon>Rhodocyclaceae</taxon>
        <taxon>Propionivibrio</taxon>
    </lineage>
</organism>
<comment type="caution">
    <text evidence="2">The sequence shown here is derived from an EMBL/GenBank/DDBJ whole genome shotgun (WGS) entry which is preliminary data.</text>
</comment>
<dbReference type="AlphaFoldDB" id="A0A9D7FIG9"/>
<accession>A0A9D7FIG9</accession>